<dbReference type="PANTHER" id="PTHR11011:SF116">
    <property type="entry name" value="FATTY ACYL-COA REDUCTASE CG5065-RELATED"/>
    <property type="match status" value="1"/>
</dbReference>
<sequence length="218" mass="25524">MKGDHDATADLIPADLATNMLIAKLSFDCLMKNPLENVARIPNPRFTKSVVWHDANVLFDHLLPAYVMDLYMWLSGRRRMFVRIQDKLRKAVGTLEFFTTREWQFSYDNMYMLEGLLSEEDKKNFKFNPKCIHWPTYMEAYCLGTKSYVLKEQLSDLPNARKAMVRLQRLTLAFQIVVFVIVWRLLVKRVAVARVLWNMVLGWVSKLLQKIPGFARST</sequence>
<dbReference type="InterPro" id="IPR033640">
    <property type="entry name" value="FAR_C"/>
</dbReference>
<dbReference type="InterPro" id="IPR026055">
    <property type="entry name" value="FAR"/>
</dbReference>
<accession>A0ABY7DV07</accession>
<reference evidence="3" key="1">
    <citation type="submission" date="2022-11" db="EMBL/GenBank/DDBJ databases">
        <title>Centuries of genome instability and evolution in soft-shell clam transmissible cancer (bioRxiv).</title>
        <authorList>
            <person name="Hart S.F.M."/>
            <person name="Yonemitsu M.A."/>
            <person name="Giersch R.M."/>
            <person name="Beal B.F."/>
            <person name="Arriagada G."/>
            <person name="Davis B.W."/>
            <person name="Ostrander E.A."/>
            <person name="Goff S.P."/>
            <person name="Metzger M.J."/>
        </authorList>
    </citation>
    <scope>NUCLEOTIDE SEQUENCE</scope>
    <source>
        <strain evidence="3">MELC-2E11</strain>
        <tissue evidence="3">Siphon/mantle</tissue>
    </source>
</reference>
<protein>
    <submittedName>
        <fullName evidence="3">FACR1-like protein</fullName>
    </submittedName>
</protein>
<evidence type="ECO:0000313" key="3">
    <source>
        <dbReference type="EMBL" id="WAR01275.1"/>
    </source>
</evidence>
<gene>
    <name evidence="3" type="ORF">MAR_007833</name>
</gene>
<dbReference type="EMBL" id="CP111015">
    <property type="protein sequence ID" value="WAR01275.1"/>
    <property type="molecule type" value="Genomic_DNA"/>
</dbReference>
<keyword evidence="1" id="KW-1133">Transmembrane helix</keyword>
<feature type="transmembrane region" description="Helical" evidence="1">
    <location>
        <begin position="167"/>
        <end position="185"/>
    </location>
</feature>
<feature type="domain" description="Fatty acyl-CoA reductase C-terminal" evidence="2">
    <location>
        <begin position="61"/>
        <end position="152"/>
    </location>
</feature>
<evidence type="ECO:0000313" key="4">
    <source>
        <dbReference type="Proteomes" id="UP001164746"/>
    </source>
</evidence>
<name>A0ABY7DV07_MYAAR</name>
<keyword evidence="1" id="KW-0472">Membrane</keyword>
<evidence type="ECO:0000259" key="2">
    <source>
        <dbReference type="Pfam" id="PF03015"/>
    </source>
</evidence>
<keyword evidence="1" id="KW-0812">Transmembrane</keyword>
<proteinExistence type="predicted"/>
<dbReference type="Proteomes" id="UP001164746">
    <property type="component" value="Chromosome 4"/>
</dbReference>
<dbReference type="PANTHER" id="PTHR11011">
    <property type="entry name" value="MALE STERILITY PROTEIN 2-RELATED"/>
    <property type="match status" value="1"/>
</dbReference>
<evidence type="ECO:0000256" key="1">
    <source>
        <dbReference type="SAM" id="Phobius"/>
    </source>
</evidence>
<organism evidence="3 4">
    <name type="scientific">Mya arenaria</name>
    <name type="common">Soft-shell clam</name>
    <dbReference type="NCBI Taxonomy" id="6604"/>
    <lineage>
        <taxon>Eukaryota</taxon>
        <taxon>Metazoa</taxon>
        <taxon>Spiralia</taxon>
        <taxon>Lophotrochozoa</taxon>
        <taxon>Mollusca</taxon>
        <taxon>Bivalvia</taxon>
        <taxon>Autobranchia</taxon>
        <taxon>Heteroconchia</taxon>
        <taxon>Euheterodonta</taxon>
        <taxon>Imparidentia</taxon>
        <taxon>Neoheterodontei</taxon>
        <taxon>Myida</taxon>
        <taxon>Myoidea</taxon>
        <taxon>Myidae</taxon>
        <taxon>Mya</taxon>
    </lineage>
</organism>
<dbReference type="CDD" id="cd09071">
    <property type="entry name" value="FAR_C"/>
    <property type="match status" value="1"/>
</dbReference>
<dbReference type="Pfam" id="PF03015">
    <property type="entry name" value="Sterile"/>
    <property type="match status" value="1"/>
</dbReference>
<keyword evidence="4" id="KW-1185">Reference proteome</keyword>